<evidence type="ECO:0000256" key="4">
    <source>
        <dbReference type="ARBA" id="ARBA00022833"/>
    </source>
</evidence>
<feature type="domain" description="Extradiol ring-cleavage dioxygenase class III enzyme subunit B" evidence="6">
    <location>
        <begin position="30"/>
        <end position="239"/>
    </location>
</feature>
<organism evidence="7">
    <name type="scientific">bioreactor metagenome</name>
    <dbReference type="NCBI Taxonomy" id="1076179"/>
    <lineage>
        <taxon>unclassified sequences</taxon>
        <taxon>metagenomes</taxon>
        <taxon>ecological metagenomes</taxon>
    </lineage>
</organism>
<keyword evidence="3" id="KW-0479">Metal-binding</keyword>
<dbReference type="InterPro" id="IPR004183">
    <property type="entry name" value="Xdiol_dOase_suB"/>
</dbReference>
<dbReference type="PANTHER" id="PTHR30096:SF0">
    <property type="entry name" value="4,5-DOPA DIOXYGENASE EXTRADIOL-LIKE PROTEIN"/>
    <property type="match status" value="1"/>
</dbReference>
<name>A0A644TN42_9ZZZZ</name>
<accession>A0A644TN42</accession>
<dbReference type="SUPFAM" id="SSF53213">
    <property type="entry name" value="LigB-like"/>
    <property type="match status" value="1"/>
</dbReference>
<comment type="similarity">
    <text evidence="2">Belongs to the DODA-type extradiol aromatic ring-opening dioxygenase family.</text>
</comment>
<sequence>MMENAFGDGPGYQRLSAYLAQLGDGYRKRISSLLLISAHWEEPLPAIHFGRNPGMLYDYYGFPESTYALRWPAPGAPELAARIEELLGGAGIQTKREFQRGYDHGTFVPMMLAFPEAKIPVAQLSLIQGLDPVAHYALGAALEPLRSEGVLILGSGMSYHNMRGFFSGGPAVESASRRFDDWLAASVEISDPGQRRAALIQWKRAPGGPESHPRSEHLVPLFIVAGAAGADPGRREFSDMLMNAHIASHIFGA</sequence>
<keyword evidence="4" id="KW-0862">Zinc</keyword>
<evidence type="ECO:0000256" key="1">
    <source>
        <dbReference type="ARBA" id="ARBA00001947"/>
    </source>
</evidence>
<evidence type="ECO:0000256" key="2">
    <source>
        <dbReference type="ARBA" id="ARBA00007581"/>
    </source>
</evidence>
<comment type="caution">
    <text evidence="7">The sequence shown here is derived from an EMBL/GenBank/DDBJ whole genome shotgun (WGS) entry which is preliminary data.</text>
</comment>
<evidence type="ECO:0000313" key="7">
    <source>
        <dbReference type="EMBL" id="MPL67817.1"/>
    </source>
</evidence>
<dbReference type="PIRSF" id="PIRSF006157">
    <property type="entry name" value="Doxgns_DODA"/>
    <property type="match status" value="1"/>
</dbReference>
<dbReference type="PANTHER" id="PTHR30096">
    <property type="entry name" value="4,5-DOPA DIOXYGENASE EXTRADIOL-LIKE PROTEIN"/>
    <property type="match status" value="1"/>
</dbReference>
<evidence type="ECO:0000256" key="3">
    <source>
        <dbReference type="ARBA" id="ARBA00022723"/>
    </source>
</evidence>
<evidence type="ECO:0000256" key="5">
    <source>
        <dbReference type="ARBA" id="ARBA00023002"/>
    </source>
</evidence>
<dbReference type="CDD" id="cd07363">
    <property type="entry name" value="45_DOPA_Dioxygenase"/>
    <property type="match status" value="1"/>
</dbReference>
<dbReference type="GO" id="GO:0008270">
    <property type="term" value="F:zinc ion binding"/>
    <property type="evidence" value="ECO:0007669"/>
    <property type="project" value="InterPro"/>
</dbReference>
<dbReference type="AlphaFoldDB" id="A0A644TN42"/>
<keyword evidence="5" id="KW-0560">Oxidoreductase</keyword>
<dbReference type="EMBL" id="VSSQ01000038">
    <property type="protein sequence ID" value="MPL67817.1"/>
    <property type="molecule type" value="Genomic_DNA"/>
</dbReference>
<protein>
    <recommendedName>
        <fullName evidence="6">Extradiol ring-cleavage dioxygenase class III enzyme subunit B domain-containing protein</fullName>
    </recommendedName>
</protein>
<reference evidence="7" key="1">
    <citation type="submission" date="2019-08" db="EMBL/GenBank/DDBJ databases">
        <authorList>
            <person name="Kucharzyk K."/>
            <person name="Murdoch R.W."/>
            <person name="Higgins S."/>
            <person name="Loffler F."/>
        </authorList>
    </citation>
    <scope>NUCLEOTIDE SEQUENCE</scope>
</reference>
<dbReference type="Pfam" id="PF02900">
    <property type="entry name" value="LigB"/>
    <property type="match status" value="1"/>
</dbReference>
<dbReference type="GO" id="GO:0008198">
    <property type="term" value="F:ferrous iron binding"/>
    <property type="evidence" value="ECO:0007669"/>
    <property type="project" value="InterPro"/>
</dbReference>
<dbReference type="InterPro" id="IPR014436">
    <property type="entry name" value="Extradiol_dOase_DODA"/>
</dbReference>
<gene>
    <name evidence="7" type="ORF">SDC9_13520</name>
</gene>
<proteinExistence type="inferred from homology"/>
<evidence type="ECO:0000259" key="6">
    <source>
        <dbReference type="Pfam" id="PF02900"/>
    </source>
</evidence>
<dbReference type="Gene3D" id="3.40.830.10">
    <property type="entry name" value="LigB-like"/>
    <property type="match status" value="1"/>
</dbReference>
<dbReference type="GO" id="GO:0016702">
    <property type="term" value="F:oxidoreductase activity, acting on single donors with incorporation of molecular oxygen, incorporation of two atoms of oxygen"/>
    <property type="evidence" value="ECO:0007669"/>
    <property type="project" value="UniProtKB-ARBA"/>
</dbReference>
<comment type="cofactor">
    <cofactor evidence="1">
        <name>Zn(2+)</name>
        <dbReference type="ChEBI" id="CHEBI:29105"/>
    </cofactor>
</comment>